<proteinExistence type="predicted"/>
<dbReference type="Pfam" id="PF04055">
    <property type="entry name" value="Radical_SAM"/>
    <property type="match status" value="1"/>
</dbReference>
<evidence type="ECO:0000256" key="4">
    <source>
        <dbReference type="ARBA" id="ARBA00023014"/>
    </source>
</evidence>
<dbReference type="InterPro" id="IPR013785">
    <property type="entry name" value="Aldolase_TIM"/>
</dbReference>
<sequence>MVNMHKVTMLMKMAVDKKAIKGMIKTYRILKEDQAFNLMKYVKMMTSMQKGEKIMKHEGEYIISTFMPSFPSESFFTNIRAVKEPKDIFTQQIYGKRSAPISSYLSVTHKCPNNCVYCSAKIGQAEKELTAEQWIRVIKDLQNMKTSIIGLTGGEPLVREDIFEIVKAIDQRSTAMLFTSGFNLTLERARELKKNGLFSIGISLDSHDREGHNHNRSDERAFDMALTALQNARQAGLYVMAQTVALKTNLGKDQLFKLFKLAGDNGAHEVKLLEPILSGKLLNEENLDQILYNAANRKKLIDIQHKANQVKEFPKISTFAYTESEAKFGCGAGTQHAYISASGDLYPCDFVPMSFGNVTENSVKTLWQEMNAVMGTPKIGCFAQKINKEVYRKAQGNLPLDKERSTEIGLNNQSEKFPQYYRALQ</sequence>
<organism evidence="6 7">
    <name type="scientific">Anoxynatronum buryatiense</name>
    <dbReference type="NCBI Taxonomy" id="489973"/>
    <lineage>
        <taxon>Bacteria</taxon>
        <taxon>Bacillati</taxon>
        <taxon>Bacillota</taxon>
        <taxon>Clostridia</taxon>
        <taxon>Eubacteriales</taxon>
        <taxon>Clostridiaceae</taxon>
        <taxon>Anoxynatronum</taxon>
    </lineage>
</organism>
<dbReference type="InterPro" id="IPR050377">
    <property type="entry name" value="Radical_SAM_PqqE_MftC-like"/>
</dbReference>
<keyword evidence="4" id="KW-0411">Iron-sulfur</keyword>
<dbReference type="InterPro" id="IPR007197">
    <property type="entry name" value="rSAM"/>
</dbReference>
<dbReference type="CDD" id="cd01335">
    <property type="entry name" value="Radical_SAM"/>
    <property type="match status" value="1"/>
</dbReference>
<dbReference type="PANTHER" id="PTHR11228">
    <property type="entry name" value="RADICAL SAM DOMAIN PROTEIN"/>
    <property type="match status" value="1"/>
</dbReference>
<dbReference type="SUPFAM" id="SSF102114">
    <property type="entry name" value="Radical SAM enzymes"/>
    <property type="match status" value="1"/>
</dbReference>
<dbReference type="GO" id="GO:0046872">
    <property type="term" value="F:metal ion binding"/>
    <property type="evidence" value="ECO:0007669"/>
    <property type="project" value="UniProtKB-KW"/>
</dbReference>
<keyword evidence="3" id="KW-0408">Iron</keyword>
<dbReference type="EMBL" id="FXUF01000026">
    <property type="protein sequence ID" value="SMP72163.1"/>
    <property type="molecule type" value="Genomic_DNA"/>
</dbReference>
<dbReference type="SFLD" id="SFLDG01067">
    <property type="entry name" value="SPASM/twitch_domain_containing"/>
    <property type="match status" value="1"/>
</dbReference>
<dbReference type="SFLD" id="SFLDG01386">
    <property type="entry name" value="main_SPASM_domain-containing"/>
    <property type="match status" value="1"/>
</dbReference>
<dbReference type="GO" id="GO:0051536">
    <property type="term" value="F:iron-sulfur cluster binding"/>
    <property type="evidence" value="ECO:0007669"/>
    <property type="project" value="UniProtKB-KW"/>
</dbReference>
<keyword evidence="2" id="KW-0479">Metal-binding</keyword>
<evidence type="ECO:0000259" key="5">
    <source>
        <dbReference type="PROSITE" id="PS51918"/>
    </source>
</evidence>
<dbReference type="GO" id="GO:0006783">
    <property type="term" value="P:heme biosynthetic process"/>
    <property type="evidence" value="ECO:0007669"/>
    <property type="project" value="TreeGrafter"/>
</dbReference>
<evidence type="ECO:0000256" key="2">
    <source>
        <dbReference type="ARBA" id="ARBA00022723"/>
    </source>
</evidence>
<dbReference type="AlphaFoldDB" id="A0AA45WZM6"/>
<dbReference type="InterPro" id="IPR023885">
    <property type="entry name" value="4Fe4S-binding_SPASM_dom"/>
</dbReference>
<dbReference type="PROSITE" id="PS51918">
    <property type="entry name" value="RADICAL_SAM"/>
    <property type="match status" value="1"/>
</dbReference>
<dbReference type="Proteomes" id="UP001158066">
    <property type="component" value="Unassembled WGS sequence"/>
</dbReference>
<protein>
    <submittedName>
        <fullName evidence="6">Radical SAM additional 4Fe4S-binding SPASM domain-containing protein</fullName>
    </submittedName>
</protein>
<name>A0AA45WZM6_9CLOT</name>
<gene>
    <name evidence="6" type="ORF">SAMN06296020_12611</name>
</gene>
<evidence type="ECO:0000256" key="3">
    <source>
        <dbReference type="ARBA" id="ARBA00023004"/>
    </source>
</evidence>
<evidence type="ECO:0000313" key="6">
    <source>
        <dbReference type="EMBL" id="SMP72163.1"/>
    </source>
</evidence>
<dbReference type="InterPro" id="IPR058240">
    <property type="entry name" value="rSAM_sf"/>
</dbReference>
<evidence type="ECO:0000313" key="7">
    <source>
        <dbReference type="Proteomes" id="UP001158066"/>
    </source>
</evidence>
<dbReference type="Pfam" id="PF13186">
    <property type="entry name" value="SPASM"/>
    <property type="match status" value="1"/>
</dbReference>
<dbReference type="PANTHER" id="PTHR11228:SF7">
    <property type="entry name" value="PQQA PEPTIDE CYCLASE"/>
    <property type="match status" value="1"/>
</dbReference>
<dbReference type="GO" id="GO:0003824">
    <property type="term" value="F:catalytic activity"/>
    <property type="evidence" value="ECO:0007669"/>
    <property type="project" value="InterPro"/>
</dbReference>
<dbReference type="SFLD" id="SFLDS00029">
    <property type="entry name" value="Radical_SAM"/>
    <property type="match status" value="1"/>
</dbReference>
<comment type="caution">
    <text evidence="6">The sequence shown here is derived from an EMBL/GenBank/DDBJ whole genome shotgun (WGS) entry which is preliminary data.</text>
</comment>
<keyword evidence="1" id="KW-0949">S-adenosyl-L-methionine</keyword>
<evidence type="ECO:0000256" key="1">
    <source>
        <dbReference type="ARBA" id="ARBA00022691"/>
    </source>
</evidence>
<dbReference type="Gene3D" id="3.20.20.70">
    <property type="entry name" value="Aldolase class I"/>
    <property type="match status" value="1"/>
</dbReference>
<reference evidence="6" key="1">
    <citation type="submission" date="2017-05" db="EMBL/GenBank/DDBJ databases">
        <authorList>
            <person name="Varghese N."/>
            <person name="Submissions S."/>
        </authorList>
    </citation>
    <scope>NUCLEOTIDE SEQUENCE</scope>
    <source>
        <strain evidence="6">Su22</strain>
    </source>
</reference>
<feature type="domain" description="Radical SAM core" evidence="5">
    <location>
        <begin position="97"/>
        <end position="311"/>
    </location>
</feature>
<keyword evidence="7" id="KW-1185">Reference proteome</keyword>
<accession>A0AA45WZM6</accession>